<dbReference type="AlphaFoldDB" id="A0AB34GNL1"/>
<organism evidence="2 3">
    <name type="scientific">Eschrichtius robustus</name>
    <name type="common">California gray whale</name>
    <name type="synonym">Eschrichtius gibbosus</name>
    <dbReference type="NCBI Taxonomy" id="9764"/>
    <lineage>
        <taxon>Eukaryota</taxon>
        <taxon>Metazoa</taxon>
        <taxon>Chordata</taxon>
        <taxon>Craniata</taxon>
        <taxon>Vertebrata</taxon>
        <taxon>Euteleostomi</taxon>
        <taxon>Mammalia</taxon>
        <taxon>Eutheria</taxon>
        <taxon>Laurasiatheria</taxon>
        <taxon>Artiodactyla</taxon>
        <taxon>Whippomorpha</taxon>
        <taxon>Cetacea</taxon>
        <taxon>Mysticeti</taxon>
        <taxon>Eschrichtiidae</taxon>
        <taxon>Eschrichtius</taxon>
    </lineage>
</organism>
<name>A0AB34GNL1_ESCRO</name>
<keyword evidence="3" id="KW-1185">Reference proteome</keyword>
<gene>
    <name evidence="2" type="ORF">J1605_012066</name>
</gene>
<accession>A0AB34GNL1</accession>
<dbReference type="Proteomes" id="UP001159641">
    <property type="component" value="Unassembled WGS sequence"/>
</dbReference>
<evidence type="ECO:0000313" key="3">
    <source>
        <dbReference type="Proteomes" id="UP001159641"/>
    </source>
</evidence>
<dbReference type="EMBL" id="JAIQCJ010002178">
    <property type="protein sequence ID" value="KAJ8780030.1"/>
    <property type="molecule type" value="Genomic_DNA"/>
</dbReference>
<reference evidence="2 3" key="1">
    <citation type="submission" date="2022-11" db="EMBL/GenBank/DDBJ databases">
        <title>Whole genome sequence of Eschrichtius robustus ER-17-0199.</title>
        <authorList>
            <person name="Bruniche-Olsen A."/>
            <person name="Black A.N."/>
            <person name="Fields C.J."/>
            <person name="Walden K."/>
            <person name="Dewoody J.A."/>
        </authorList>
    </citation>
    <scope>NUCLEOTIDE SEQUENCE [LARGE SCALE GENOMIC DNA]</scope>
    <source>
        <strain evidence="2">ER-17-0199</strain>
        <tissue evidence="2">Blubber</tissue>
    </source>
</reference>
<proteinExistence type="predicted"/>
<protein>
    <submittedName>
        <fullName evidence="2">Uncharacterized protein</fullName>
    </submittedName>
</protein>
<sequence length="142" mass="14971">MSRSWGRAHLRWLLPEPPARPLPGAALSRVTAAEVAARSGREAETRGPTEPEPEPGRRGAPRTAPRPGPRAPRPSPRALGPAASRRLRLHRRIADDQQVGYVTAPARSPRHPVLSCPVLPGLRAAPGPGRGTAAGGGRERAG</sequence>
<feature type="region of interest" description="Disordered" evidence="1">
    <location>
        <begin position="12"/>
        <end position="142"/>
    </location>
</feature>
<feature type="compositionally biased region" description="Basic and acidic residues" evidence="1">
    <location>
        <begin position="39"/>
        <end position="57"/>
    </location>
</feature>
<evidence type="ECO:0000313" key="2">
    <source>
        <dbReference type="EMBL" id="KAJ8780030.1"/>
    </source>
</evidence>
<comment type="caution">
    <text evidence="2">The sequence shown here is derived from an EMBL/GenBank/DDBJ whole genome shotgun (WGS) entry which is preliminary data.</text>
</comment>
<evidence type="ECO:0000256" key="1">
    <source>
        <dbReference type="SAM" id="MobiDB-lite"/>
    </source>
</evidence>
<feature type="compositionally biased region" description="Pro residues" evidence="1">
    <location>
        <begin position="64"/>
        <end position="75"/>
    </location>
</feature>